<protein>
    <recommendedName>
        <fullName evidence="2">Type II secretion system protein H</fullName>
    </recommendedName>
    <alternativeName>
        <fullName evidence="10">General secretion pathway protein H</fullName>
    </alternativeName>
</protein>
<evidence type="ECO:0000256" key="1">
    <source>
        <dbReference type="ARBA" id="ARBA00004377"/>
    </source>
</evidence>
<dbReference type="Gene3D" id="3.30.700.10">
    <property type="entry name" value="Glycoprotein, Type 4 Pilin"/>
    <property type="match status" value="1"/>
</dbReference>
<feature type="domain" description="General secretion pathway GspH" evidence="11">
    <location>
        <begin position="51"/>
        <end position="159"/>
    </location>
</feature>
<dbReference type="Proteomes" id="UP000434044">
    <property type="component" value="Unassembled WGS sequence"/>
</dbReference>
<keyword evidence="13" id="KW-1185">Reference proteome</keyword>
<dbReference type="OrthoDB" id="5570404at2"/>
<comment type="caution">
    <text evidence="12">The sequence shown here is derived from an EMBL/GenBank/DDBJ whole genome shotgun (WGS) entry which is preliminary data.</text>
</comment>
<evidence type="ECO:0000256" key="7">
    <source>
        <dbReference type="ARBA" id="ARBA00022989"/>
    </source>
</evidence>
<comment type="similarity">
    <text evidence="9">Belongs to the GSP H family.</text>
</comment>
<evidence type="ECO:0000256" key="4">
    <source>
        <dbReference type="ARBA" id="ARBA00022481"/>
    </source>
</evidence>
<evidence type="ECO:0000313" key="13">
    <source>
        <dbReference type="Proteomes" id="UP000434044"/>
    </source>
</evidence>
<dbReference type="InterPro" id="IPR012902">
    <property type="entry name" value="N_methyl_site"/>
</dbReference>
<keyword evidence="3" id="KW-1003">Cell membrane</keyword>
<evidence type="ECO:0000256" key="3">
    <source>
        <dbReference type="ARBA" id="ARBA00022475"/>
    </source>
</evidence>
<proteinExistence type="inferred from homology"/>
<dbReference type="InterPro" id="IPR022346">
    <property type="entry name" value="T2SS_GspH"/>
</dbReference>
<dbReference type="AlphaFoldDB" id="A0A6N8EH39"/>
<dbReference type="GO" id="GO:0005886">
    <property type="term" value="C:plasma membrane"/>
    <property type="evidence" value="ECO:0007669"/>
    <property type="project" value="UniProtKB-SubCell"/>
</dbReference>
<dbReference type="Pfam" id="PF12019">
    <property type="entry name" value="GspH"/>
    <property type="match status" value="1"/>
</dbReference>
<keyword evidence="6" id="KW-0812">Transmembrane</keyword>
<evidence type="ECO:0000256" key="10">
    <source>
        <dbReference type="ARBA" id="ARBA00030775"/>
    </source>
</evidence>
<dbReference type="RefSeq" id="WP_155450386.1">
    <property type="nucleotide sequence ID" value="NZ_WNKT01000025.1"/>
</dbReference>
<evidence type="ECO:0000313" key="12">
    <source>
        <dbReference type="EMBL" id="MTW21807.1"/>
    </source>
</evidence>
<comment type="subcellular location">
    <subcellularLocation>
        <location evidence="1">Cell inner membrane</location>
        <topology evidence="1">Single-pass membrane protein</topology>
    </subcellularLocation>
</comment>
<evidence type="ECO:0000256" key="8">
    <source>
        <dbReference type="ARBA" id="ARBA00023136"/>
    </source>
</evidence>
<keyword evidence="8" id="KW-0472">Membrane</keyword>
<sequence length="177" mass="19085">MLVRLARGRLARMRGVTLLELLIVIAILGLLLGVALPAMQDLIERNRLKAAAHALAEDLQWARSEAIKRNRPLGFSIDTGHWCYGVAPEESGCDCRRTPGVAGSCSLKRVLGDAFPGVRLESTLSLTRFEPRRATAINGSLTLTSPSGSSLKVVLSRLGRVRFCTPTQDLAGYDACG</sequence>
<keyword evidence="4" id="KW-0488">Methylation</keyword>
<organism evidence="12 13">
    <name type="scientific">Allochromatium palmeri</name>
    <dbReference type="NCBI Taxonomy" id="231048"/>
    <lineage>
        <taxon>Bacteria</taxon>
        <taxon>Pseudomonadati</taxon>
        <taxon>Pseudomonadota</taxon>
        <taxon>Gammaproteobacteria</taxon>
        <taxon>Chromatiales</taxon>
        <taxon>Chromatiaceae</taxon>
        <taxon>Allochromatium</taxon>
    </lineage>
</organism>
<dbReference type="InterPro" id="IPR045584">
    <property type="entry name" value="Pilin-like"/>
</dbReference>
<name>A0A6N8EH39_9GAMM</name>
<keyword evidence="7" id="KW-1133">Transmembrane helix</keyword>
<dbReference type="NCBIfam" id="TIGR02532">
    <property type="entry name" value="IV_pilin_GFxxxE"/>
    <property type="match status" value="1"/>
</dbReference>
<dbReference type="SUPFAM" id="SSF54523">
    <property type="entry name" value="Pili subunits"/>
    <property type="match status" value="1"/>
</dbReference>
<dbReference type="GO" id="GO:0015627">
    <property type="term" value="C:type II protein secretion system complex"/>
    <property type="evidence" value="ECO:0007669"/>
    <property type="project" value="InterPro"/>
</dbReference>
<keyword evidence="5" id="KW-0997">Cell inner membrane</keyword>
<evidence type="ECO:0000256" key="5">
    <source>
        <dbReference type="ARBA" id="ARBA00022519"/>
    </source>
</evidence>
<evidence type="ECO:0000256" key="6">
    <source>
        <dbReference type="ARBA" id="ARBA00022692"/>
    </source>
</evidence>
<dbReference type="GO" id="GO:0015628">
    <property type="term" value="P:protein secretion by the type II secretion system"/>
    <property type="evidence" value="ECO:0007669"/>
    <property type="project" value="InterPro"/>
</dbReference>
<gene>
    <name evidence="12" type="ORF">GJ668_11980</name>
</gene>
<evidence type="ECO:0000256" key="2">
    <source>
        <dbReference type="ARBA" id="ARBA00021549"/>
    </source>
</evidence>
<evidence type="ECO:0000259" key="11">
    <source>
        <dbReference type="Pfam" id="PF12019"/>
    </source>
</evidence>
<dbReference type="EMBL" id="WNKT01000025">
    <property type="protein sequence ID" value="MTW21807.1"/>
    <property type="molecule type" value="Genomic_DNA"/>
</dbReference>
<dbReference type="Pfam" id="PF07963">
    <property type="entry name" value="N_methyl"/>
    <property type="match status" value="1"/>
</dbReference>
<reference evidence="12 13" key="1">
    <citation type="submission" date="2019-11" db="EMBL/GenBank/DDBJ databases">
        <title>Whole-genome sequence of the anaerobic purple sulfur bacterium Allochromatium palmeri DSM 15591.</title>
        <authorList>
            <person name="Kyndt J.A."/>
            <person name="Meyer T.E."/>
        </authorList>
    </citation>
    <scope>NUCLEOTIDE SEQUENCE [LARGE SCALE GENOMIC DNA]</scope>
    <source>
        <strain evidence="12 13">DSM 15591</strain>
    </source>
</reference>
<accession>A0A6N8EH39</accession>
<evidence type="ECO:0000256" key="9">
    <source>
        <dbReference type="ARBA" id="ARBA00025772"/>
    </source>
</evidence>
<dbReference type="PROSITE" id="PS00409">
    <property type="entry name" value="PROKAR_NTER_METHYL"/>
    <property type="match status" value="1"/>
</dbReference>